<sequence length="486" mass="56005">MEEQASMEEARSPVDTVITKEPERIAENVTVLRDERSSHEVIQVVQEGYRSYCNTLRGLIVDYMFSSFHERNESRRFFFGLKPNEAFGVMEVELNFMYDELFTKMATVHRNYYGYLFRFTCSILIMVAFMLFKSHEKLYFVDLPITYALLVGAMILEFVALIKILFSDWTIVRLKHSTFLNVIHSIHTRVSDQARWSESISQHNLISYCLKKRFKWLVSITDHFGLKSTLDELRHKSHMHADEGIKNFIFYELKGTAQGMSDAVAREICYSRGKGAITDHENLDSVKSSVMDVEYDKSVLLWHIATDLLYFTIDAPNQDDEPKPDHRQICKILSDYMLYLLVMRPTMMSEVAGISQIRFQDTCAEAMRFFHGGKSMSEQKEACEKLLSVNTRVKPVEVKGDKTKSLLFDACILAKDLRTVDCDEMWEMMSKVWLELLCFGASHCKGNAHAQQLSKGGELITFVWLLMAHFGLGDQFSMGGGHARTN</sequence>
<dbReference type="InterPro" id="IPR007658">
    <property type="entry name" value="DUF594"/>
</dbReference>
<reference evidence="3 4" key="1">
    <citation type="journal article" date="2021" name="Comput. Struct. Biotechnol. J.">
        <title>De novo genome assembly of the potent medicinal plant Rehmannia glutinosa using nanopore technology.</title>
        <authorList>
            <person name="Ma L."/>
            <person name="Dong C."/>
            <person name="Song C."/>
            <person name="Wang X."/>
            <person name="Zheng X."/>
            <person name="Niu Y."/>
            <person name="Chen S."/>
            <person name="Feng W."/>
        </authorList>
    </citation>
    <scope>NUCLEOTIDE SEQUENCE [LARGE SCALE GENOMIC DNA]</scope>
    <source>
        <strain evidence="3">DH-2019</strain>
    </source>
</reference>
<organism evidence="3 4">
    <name type="scientific">Rehmannia glutinosa</name>
    <name type="common">Chinese foxglove</name>
    <dbReference type="NCBI Taxonomy" id="99300"/>
    <lineage>
        <taxon>Eukaryota</taxon>
        <taxon>Viridiplantae</taxon>
        <taxon>Streptophyta</taxon>
        <taxon>Embryophyta</taxon>
        <taxon>Tracheophyta</taxon>
        <taxon>Spermatophyta</taxon>
        <taxon>Magnoliopsida</taxon>
        <taxon>eudicotyledons</taxon>
        <taxon>Gunneridae</taxon>
        <taxon>Pentapetalae</taxon>
        <taxon>asterids</taxon>
        <taxon>lamiids</taxon>
        <taxon>Lamiales</taxon>
        <taxon>Orobanchaceae</taxon>
        <taxon>Rehmannieae</taxon>
        <taxon>Rehmannia</taxon>
    </lineage>
</organism>
<evidence type="ECO:0000313" key="4">
    <source>
        <dbReference type="Proteomes" id="UP001318860"/>
    </source>
</evidence>
<dbReference type="EMBL" id="JABTTQ020001253">
    <property type="protein sequence ID" value="KAK6132616.1"/>
    <property type="molecule type" value="Genomic_DNA"/>
</dbReference>
<feature type="domain" description="DUF4220" evidence="2">
    <location>
        <begin position="32"/>
        <end position="208"/>
    </location>
</feature>
<dbReference type="InterPro" id="IPR025315">
    <property type="entry name" value="DUF4220"/>
</dbReference>
<proteinExistence type="predicted"/>
<dbReference type="Pfam" id="PF04578">
    <property type="entry name" value="DUF594"/>
    <property type="match status" value="1"/>
</dbReference>
<evidence type="ECO:0000313" key="3">
    <source>
        <dbReference type="EMBL" id="KAK6132616.1"/>
    </source>
</evidence>
<evidence type="ECO:0000259" key="2">
    <source>
        <dbReference type="Pfam" id="PF13968"/>
    </source>
</evidence>
<protein>
    <recommendedName>
        <fullName evidence="2">DUF4220 domain-containing protein</fullName>
    </recommendedName>
</protein>
<dbReference type="Pfam" id="PF13968">
    <property type="entry name" value="DUF4220"/>
    <property type="match status" value="1"/>
</dbReference>
<keyword evidence="1" id="KW-0812">Transmembrane</keyword>
<comment type="caution">
    <text evidence="3">The sequence shown here is derived from an EMBL/GenBank/DDBJ whole genome shotgun (WGS) entry which is preliminary data.</text>
</comment>
<keyword evidence="4" id="KW-1185">Reference proteome</keyword>
<keyword evidence="1" id="KW-0472">Membrane</keyword>
<feature type="transmembrane region" description="Helical" evidence="1">
    <location>
        <begin position="144"/>
        <end position="166"/>
    </location>
</feature>
<dbReference type="Proteomes" id="UP001318860">
    <property type="component" value="Unassembled WGS sequence"/>
</dbReference>
<evidence type="ECO:0000256" key="1">
    <source>
        <dbReference type="SAM" id="Phobius"/>
    </source>
</evidence>
<feature type="transmembrane region" description="Helical" evidence="1">
    <location>
        <begin position="112"/>
        <end position="132"/>
    </location>
</feature>
<gene>
    <name evidence="3" type="ORF">DH2020_033646</name>
</gene>
<name>A0ABR0VE65_REHGL</name>
<accession>A0ABR0VE65</accession>
<dbReference type="PANTHER" id="PTHR31325">
    <property type="entry name" value="OS01G0798800 PROTEIN-RELATED"/>
    <property type="match status" value="1"/>
</dbReference>
<keyword evidence="1" id="KW-1133">Transmembrane helix</keyword>